<dbReference type="EMBL" id="QZWG01000015">
    <property type="protein sequence ID" value="RZB65782.1"/>
    <property type="molecule type" value="Genomic_DNA"/>
</dbReference>
<protein>
    <submittedName>
        <fullName evidence="2">Uncharacterized protein</fullName>
    </submittedName>
</protein>
<dbReference type="EMBL" id="QZWG01000015">
    <property type="protein sequence ID" value="RZB65783.1"/>
    <property type="molecule type" value="Genomic_DNA"/>
</dbReference>
<dbReference type="Proteomes" id="UP000289340">
    <property type="component" value="Chromosome 15"/>
</dbReference>
<name>A0A445GWW6_GLYSO</name>
<organism evidence="2 3">
    <name type="scientific">Glycine soja</name>
    <name type="common">Wild soybean</name>
    <dbReference type="NCBI Taxonomy" id="3848"/>
    <lineage>
        <taxon>Eukaryota</taxon>
        <taxon>Viridiplantae</taxon>
        <taxon>Streptophyta</taxon>
        <taxon>Embryophyta</taxon>
        <taxon>Tracheophyta</taxon>
        <taxon>Spermatophyta</taxon>
        <taxon>Magnoliopsida</taxon>
        <taxon>eudicotyledons</taxon>
        <taxon>Gunneridae</taxon>
        <taxon>Pentapetalae</taxon>
        <taxon>rosids</taxon>
        <taxon>fabids</taxon>
        <taxon>Fabales</taxon>
        <taxon>Fabaceae</taxon>
        <taxon>Papilionoideae</taxon>
        <taxon>50 kb inversion clade</taxon>
        <taxon>NPAAA clade</taxon>
        <taxon>indigoferoid/millettioid clade</taxon>
        <taxon>Phaseoleae</taxon>
        <taxon>Glycine</taxon>
        <taxon>Glycine subgen. Soja</taxon>
    </lineage>
</organism>
<evidence type="ECO:0000313" key="3">
    <source>
        <dbReference type="Proteomes" id="UP000289340"/>
    </source>
</evidence>
<evidence type="ECO:0000256" key="1">
    <source>
        <dbReference type="SAM" id="Coils"/>
    </source>
</evidence>
<dbReference type="Gramene" id="XM_028348269.1">
    <property type="protein sequence ID" value="XP_028204070.1"/>
    <property type="gene ID" value="LOC114387965"/>
</dbReference>
<sequence>MKTKRKTLVLIQEKRKRSRETLDYEIAKDEVHPTIVQNDPPIIERCEGDDIKLESVSTSELQSVDFSSSITGSDSDDPFDQVDKKFSVCGKETMSSGACSGDASLTSIRDAIGALELLMIRDLSEVSSDPVMQPQLSHFLDLLTTSSHPKVTVELGTLFVFKRMAFASFQEFQATVESVNKLKNFEKQNARIQKETSAGKSKWKDIKHSIKKACLAIKAGNSRKKELEAEIATLREQIAIKEMDFEQLVLNVKYLEEELSTNVMNCNSLDEKAQALCKDADDLLAANSGVEDEGKVAEVKQNILNSTWSTDLRSQLRKIKNTILGLSD</sequence>
<proteinExistence type="predicted"/>
<reference evidence="2 3" key="1">
    <citation type="submission" date="2018-09" db="EMBL/GenBank/DDBJ databases">
        <title>A high-quality reference genome of wild soybean provides a powerful tool to mine soybean genomes.</title>
        <authorList>
            <person name="Xie M."/>
            <person name="Chung C.Y.L."/>
            <person name="Li M.-W."/>
            <person name="Wong F.-L."/>
            <person name="Chan T.-F."/>
            <person name="Lam H.-M."/>
        </authorList>
    </citation>
    <scope>NUCLEOTIDE SEQUENCE [LARGE SCALE GENOMIC DNA]</scope>
    <source>
        <strain evidence="3">cv. W05</strain>
        <tissue evidence="2">Hypocotyl of etiolated seedlings</tissue>
    </source>
</reference>
<gene>
    <name evidence="2" type="ORF">D0Y65_041727</name>
</gene>
<dbReference type="Gramene" id="XM_028348270.1">
    <property type="protein sequence ID" value="XP_028204071.1"/>
    <property type="gene ID" value="LOC114387965"/>
</dbReference>
<accession>A0A445GWW6</accession>
<feature type="coiled-coil region" evidence="1">
    <location>
        <begin position="217"/>
        <end position="244"/>
    </location>
</feature>
<keyword evidence="3" id="KW-1185">Reference proteome</keyword>
<dbReference type="EMBL" id="QZWG01000015">
    <property type="protein sequence ID" value="RZB65781.1"/>
    <property type="molecule type" value="Genomic_DNA"/>
</dbReference>
<keyword evidence="1" id="KW-0175">Coiled coil</keyword>
<dbReference type="EMBL" id="QZWG01000015">
    <property type="protein sequence ID" value="RZB65780.1"/>
    <property type="molecule type" value="Genomic_DNA"/>
</dbReference>
<dbReference type="AlphaFoldDB" id="A0A445GWW6"/>
<evidence type="ECO:0000313" key="2">
    <source>
        <dbReference type="EMBL" id="RZB65781.1"/>
    </source>
</evidence>
<dbReference type="Gramene" id="XM_028348271.1">
    <property type="protein sequence ID" value="XP_028204072.1"/>
    <property type="gene ID" value="LOC114387965"/>
</dbReference>
<dbReference type="EMBL" id="QZWG01000015">
    <property type="protein sequence ID" value="RZB65784.1"/>
    <property type="molecule type" value="Genomic_DNA"/>
</dbReference>
<comment type="caution">
    <text evidence="2">The sequence shown here is derived from an EMBL/GenBank/DDBJ whole genome shotgun (WGS) entry which is preliminary data.</text>
</comment>